<protein>
    <submittedName>
        <fullName evidence="2">Nucleoside-diphosphate-sugar epimerase</fullName>
    </submittedName>
</protein>
<dbReference type="AlphaFoldDB" id="A0A839ZZ79"/>
<dbReference type="GO" id="GO:0005737">
    <property type="term" value="C:cytoplasm"/>
    <property type="evidence" value="ECO:0007669"/>
    <property type="project" value="TreeGrafter"/>
</dbReference>
<dbReference type="Proteomes" id="UP000530564">
    <property type="component" value="Unassembled WGS sequence"/>
</dbReference>
<evidence type="ECO:0000313" key="2">
    <source>
        <dbReference type="EMBL" id="MBB3891676.1"/>
    </source>
</evidence>
<proteinExistence type="predicted"/>
<dbReference type="InterPro" id="IPR001509">
    <property type="entry name" value="Epimerase_deHydtase"/>
</dbReference>
<sequence length="361" mass="38526">MTNIAIVGANGFVGNRAVEMLHLSGQAHVRPIVRRASAAALPRRFDLDVRVADAGDRAAMAAALEGCDVVVSAVAGDPQTIVGAVAPVYRAAEDAGVRRLVYLSSASVHGQSPTVDVDEDSPLSERQPMDYNNAKVRAERLLAELRRAGRVETVVLRPGIVFGPRSQWVGGWADELLAGEAYVVNGARGACNSIYVDNLVHAIGLAATSERADGRTYLLGDREKPIWRELYGPIAAALGVDLDSLPDMPASAAAVPAPPSGLERLRRSRLVNGLAGALPRPVRVGIGAGLKSYRARRSPPPGRNARGPEVSLERVLLQTGEVWIPWTRAEVELGYVPVVSFDEGLRRSIAWLKYAGYPVVS</sequence>
<dbReference type="EMBL" id="JACIDK010000003">
    <property type="protein sequence ID" value="MBB3891676.1"/>
    <property type="molecule type" value="Genomic_DNA"/>
</dbReference>
<dbReference type="PANTHER" id="PTHR48079:SF6">
    <property type="entry name" value="NAD(P)-BINDING DOMAIN-CONTAINING PROTEIN-RELATED"/>
    <property type="match status" value="1"/>
</dbReference>
<accession>A0A839ZZ79</accession>
<dbReference type="InterPro" id="IPR051783">
    <property type="entry name" value="NAD(P)-dependent_oxidoreduct"/>
</dbReference>
<dbReference type="PANTHER" id="PTHR48079">
    <property type="entry name" value="PROTEIN YEEZ"/>
    <property type="match status" value="1"/>
</dbReference>
<organism evidence="2 3">
    <name type="scientific">Phenylobacterium haematophilum</name>
    <dbReference type="NCBI Taxonomy" id="98513"/>
    <lineage>
        <taxon>Bacteria</taxon>
        <taxon>Pseudomonadati</taxon>
        <taxon>Pseudomonadota</taxon>
        <taxon>Alphaproteobacteria</taxon>
        <taxon>Caulobacterales</taxon>
        <taxon>Caulobacteraceae</taxon>
        <taxon>Phenylobacterium</taxon>
    </lineage>
</organism>
<feature type="domain" description="NAD-dependent epimerase/dehydratase" evidence="1">
    <location>
        <begin position="4"/>
        <end position="220"/>
    </location>
</feature>
<comment type="caution">
    <text evidence="2">The sequence shown here is derived from an EMBL/GenBank/DDBJ whole genome shotgun (WGS) entry which is preliminary data.</text>
</comment>
<dbReference type="GO" id="GO:0004029">
    <property type="term" value="F:aldehyde dehydrogenase (NAD+) activity"/>
    <property type="evidence" value="ECO:0007669"/>
    <property type="project" value="TreeGrafter"/>
</dbReference>
<dbReference type="InterPro" id="IPR036291">
    <property type="entry name" value="NAD(P)-bd_dom_sf"/>
</dbReference>
<dbReference type="RefSeq" id="WP_183773001.1">
    <property type="nucleotide sequence ID" value="NZ_JACIDK010000003.1"/>
</dbReference>
<reference evidence="2 3" key="1">
    <citation type="submission" date="2020-08" db="EMBL/GenBank/DDBJ databases">
        <title>Genomic Encyclopedia of Type Strains, Phase IV (KMG-IV): sequencing the most valuable type-strain genomes for metagenomic binning, comparative biology and taxonomic classification.</title>
        <authorList>
            <person name="Goeker M."/>
        </authorList>
    </citation>
    <scope>NUCLEOTIDE SEQUENCE [LARGE SCALE GENOMIC DNA]</scope>
    <source>
        <strain evidence="2 3">DSM 21793</strain>
    </source>
</reference>
<evidence type="ECO:0000313" key="3">
    <source>
        <dbReference type="Proteomes" id="UP000530564"/>
    </source>
</evidence>
<keyword evidence="3" id="KW-1185">Reference proteome</keyword>
<gene>
    <name evidence="2" type="ORF">GGQ61_002404</name>
</gene>
<evidence type="ECO:0000259" key="1">
    <source>
        <dbReference type="Pfam" id="PF01370"/>
    </source>
</evidence>
<name>A0A839ZZ79_9CAUL</name>
<dbReference type="Gene3D" id="3.40.50.720">
    <property type="entry name" value="NAD(P)-binding Rossmann-like Domain"/>
    <property type="match status" value="1"/>
</dbReference>
<dbReference type="Pfam" id="PF01370">
    <property type="entry name" value="Epimerase"/>
    <property type="match status" value="1"/>
</dbReference>
<dbReference type="SUPFAM" id="SSF51735">
    <property type="entry name" value="NAD(P)-binding Rossmann-fold domains"/>
    <property type="match status" value="1"/>
</dbReference>